<dbReference type="SUPFAM" id="SSF53067">
    <property type="entry name" value="Actin-like ATPase domain"/>
    <property type="match status" value="1"/>
</dbReference>
<keyword evidence="4" id="KW-1185">Reference proteome</keyword>
<comment type="similarity">
    <text evidence="1">Belongs to the ROK (NagC/XylR) family.</text>
</comment>
<proteinExistence type="inferred from homology"/>
<evidence type="ECO:0000256" key="1">
    <source>
        <dbReference type="ARBA" id="ARBA00006479"/>
    </source>
</evidence>
<dbReference type="InterPro" id="IPR043129">
    <property type="entry name" value="ATPase_NBD"/>
</dbReference>
<evidence type="ECO:0000256" key="2">
    <source>
        <dbReference type="SAM" id="MobiDB-lite"/>
    </source>
</evidence>
<dbReference type="Pfam" id="PF00480">
    <property type="entry name" value="ROK"/>
    <property type="match status" value="1"/>
</dbReference>
<dbReference type="PANTHER" id="PTHR18964">
    <property type="entry name" value="ROK (REPRESSOR, ORF, KINASE) FAMILY"/>
    <property type="match status" value="1"/>
</dbReference>
<dbReference type="Proteomes" id="UP001551482">
    <property type="component" value="Unassembled WGS sequence"/>
</dbReference>
<comment type="caution">
    <text evidence="3">The sequence shown here is derived from an EMBL/GenBank/DDBJ whole genome shotgun (WGS) entry which is preliminary data.</text>
</comment>
<evidence type="ECO:0000313" key="4">
    <source>
        <dbReference type="Proteomes" id="UP001551482"/>
    </source>
</evidence>
<organism evidence="3 4">
    <name type="scientific">Streptodolium elevatio</name>
    <dbReference type="NCBI Taxonomy" id="3157996"/>
    <lineage>
        <taxon>Bacteria</taxon>
        <taxon>Bacillati</taxon>
        <taxon>Actinomycetota</taxon>
        <taxon>Actinomycetes</taxon>
        <taxon>Kitasatosporales</taxon>
        <taxon>Streptomycetaceae</taxon>
        <taxon>Streptodolium</taxon>
    </lineage>
</organism>
<feature type="region of interest" description="Disordered" evidence="2">
    <location>
        <begin position="1"/>
        <end position="26"/>
    </location>
</feature>
<name>A0ABV3DTL0_9ACTN</name>
<accession>A0ABV3DTL0</accession>
<dbReference type="Gene3D" id="3.30.420.40">
    <property type="match status" value="2"/>
</dbReference>
<feature type="compositionally biased region" description="Polar residues" evidence="2">
    <location>
        <begin position="1"/>
        <end position="10"/>
    </location>
</feature>
<gene>
    <name evidence="3" type="ORF">AB0C36_37020</name>
</gene>
<reference evidence="3 4" key="1">
    <citation type="submission" date="2024-06" db="EMBL/GenBank/DDBJ databases">
        <title>The Natural Products Discovery Center: Release of the First 8490 Sequenced Strains for Exploring Actinobacteria Biosynthetic Diversity.</title>
        <authorList>
            <person name="Kalkreuter E."/>
            <person name="Kautsar S.A."/>
            <person name="Yang D."/>
            <person name="Bader C.D."/>
            <person name="Teijaro C.N."/>
            <person name="Fluegel L."/>
            <person name="Davis C.M."/>
            <person name="Simpson J.R."/>
            <person name="Lauterbach L."/>
            <person name="Steele A.D."/>
            <person name="Gui C."/>
            <person name="Meng S."/>
            <person name="Li G."/>
            <person name="Viehrig K."/>
            <person name="Ye F."/>
            <person name="Su P."/>
            <person name="Kiefer A.F."/>
            <person name="Nichols A."/>
            <person name="Cepeda A.J."/>
            <person name="Yan W."/>
            <person name="Fan B."/>
            <person name="Jiang Y."/>
            <person name="Adhikari A."/>
            <person name="Zheng C.-J."/>
            <person name="Schuster L."/>
            <person name="Cowan T.M."/>
            <person name="Smanski M.J."/>
            <person name="Chevrette M.G."/>
            <person name="De Carvalho L.P.S."/>
            <person name="Shen B."/>
        </authorList>
    </citation>
    <scope>NUCLEOTIDE SEQUENCE [LARGE SCALE GENOMIC DNA]</scope>
    <source>
        <strain evidence="3 4">NPDC048946</strain>
    </source>
</reference>
<dbReference type="PANTHER" id="PTHR18964:SF149">
    <property type="entry name" value="BIFUNCTIONAL UDP-N-ACETYLGLUCOSAMINE 2-EPIMERASE_N-ACETYLMANNOSAMINE KINASE"/>
    <property type="match status" value="1"/>
</dbReference>
<dbReference type="RefSeq" id="WP_358362949.1">
    <property type="nucleotide sequence ID" value="NZ_JBEZFP010000153.1"/>
</dbReference>
<protein>
    <submittedName>
        <fullName evidence="3">ROK family protein</fullName>
    </submittedName>
</protein>
<evidence type="ECO:0000313" key="3">
    <source>
        <dbReference type="EMBL" id="MEU8139088.1"/>
    </source>
</evidence>
<dbReference type="InterPro" id="IPR000600">
    <property type="entry name" value="ROK"/>
</dbReference>
<dbReference type="EMBL" id="JBEZFP010000153">
    <property type="protein sequence ID" value="MEU8139088.1"/>
    <property type="molecule type" value="Genomic_DNA"/>
</dbReference>
<sequence>MNPQGEQMQLAQDPAPPHGPVPDGGAGPAPACVVALDVGGTVIKGGLVGADGTFLHTERRPTGREGGAEAVTGRIVGFADDLRATAVRLGLAPRAAGVVVPGIVDARSGVAVWSANLRWRDLPLRALVAERLGLPVAFDHDVRAGGLAEGRIGAARGSDNFLFLPLGTGVAGAFVVDGKPYAGAQGRAGEIGHIVVRPGGAPCGCGARGCLEAEMSGPAVARRYAEAVPGAHATAAEVVARVGAGDPVAAQVWHEAVAVLADGLLIALALLDTRLIVIGGGLSRAGETLIAPLRAAMVERATVQHVPRIEAAALGDDAGCHGAALLAWDAVGVAR</sequence>